<dbReference type="EMBL" id="CM026423">
    <property type="protein sequence ID" value="KAG0581763.1"/>
    <property type="molecule type" value="Genomic_DNA"/>
</dbReference>
<accession>A0A8T0IH31</accession>
<dbReference type="PANTHER" id="PTHR44094">
    <property type="entry name" value="DNAJ HEAT SHOCK N-TERMINAL DOMAIN-CONTAINING PROTEIN"/>
    <property type="match status" value="1"/>
</dbReference>
<evidence type="ECO:0000313" key="4">
    <source>
        <dbReference type="Proteomes" id="UP000822688"/>
    </source>
</evidence>
<reference evidence="3" key="1">
    <citation type="submission" date="2020-06" db="EMBL/GenBank/DDBJ databases">
        <title>WGS assembly of Ceratodon purpureus strain R40.</title>
        <authorList>
            <person name="Carey S.B."/>
            <person name="Jenkins J."/>
            <person name="Shu S."/>
            <person name="Lovell J.T."/>
            <person name="Sreedasyam A."/>
            <person name="Maumus F."/>
            <person name="Tiley G.P."/>
            <person name="Fernandez-Pozo N."/>
            <person name="Barry K."/>
            <person name="Chen C."/>
            <person name="Wang M."/>
            <person name="Lipzen A."/>
            <person name="Daum C."/>
            <person name="Saski C.A."/>
            <person name="Payton A.C."/>
            <person name="Mcbreen J.C."/>
            <person name="Conrad R.E."/>
            <person name="Kollar L.M."/>
            <person name="Olsson S."/>
            <person name="Huttunen S."/>
            <person name="Landis J.B."/>
            <person name="Wickett N.J."/>
            <person name="Johnson M.G."/>
            <person name="Rensing S.A."/>
            <person name="Grimwood J."/>
            <person name="Schmutz J."/>
            <person name="Mcdaniel S.F."/>
        </authorList>
    </citation>
    <scope>NUCLEOTIDE SEQUENCE</scope>
    <source>
        <strain evidence="3">R40</strain>
    </source>
</reference>
<dbReference type="PRINTS" id="PR00625">
    <property type="entry name" value="JDOMAIN"/>
</dbReference>
<feature type="domain" description="J" evidence="2">
    <location>
        <begin position="93"/>
        <end position="158"/>
    </location>
</feature>
<dbReference type="InterPro" id="IPR001623">
    <property type="entry name" value="DnaJ_domain"/>
</dbReference>
<feature type="region of interest" description="Disordered" evidence="1">
    <location>
        <begin position="399"/>
        <end position="422"/>
    </location>
</feature>
<evidence type="ECO:0000313" key="3">
    <source>
        <dbReference type="EMBL" id="KAG0581763.1"/>
    </source>
</evidence>
<dbReference type="InterPro" id="IPR018253">
    <property type="entry name" value="DnaJ_domain_CS"/>
</dbReference>
<evidence type="ECO:0000259" key="2">
    <source>
        <dbReference type="PROSITE" id="PS50076"/>
    </source>
</evidence>
<comment type="caution">
    <text evidence="3">The sequence shown here is derived from an EMBL/GenBank/DDBJ whole genome shotgun (WGS) entry which is preliminary data.</text>
</comment>
<protein>
    <recommendedName>
        <fullName evidence="2">J domain-containing protein</fullName>
    </recommendedName>
</protein>
<dbReference type="AlphaFoldDB" id="A0A8T0IH31"/>
<feature type="compositionally biased region" description="Polar residues" evidence="1">
    <location>
        <begin position="408"/>
        <end position="422"/>
    </location>
</feature>
<name>A0A8T0IH31_CERPU</name>
<dbReference type="SMART" id="SM00271">
    <property type="entry name" value="DnaJ"/>
    <property type="match status" value="1"/>
</dbReference>
<dbReference type="InterPro" id="IPR026894">
    <property type="entry name" value="DnaJ_X"/>
</dbReference>
<dbReference type="PANTHER" id="PTHR44094:SF8">
    <property type="entry name" value="DNAJ HEAT SHOCK N-TERMINAL DOMAIN-CONTAINING PROTEIN-RELATED"/>
    <property type="match status" value="1"/>
</dbReference>
<organism evidence="3 4">
    <name type="scientific">Ceratodon purpureus</name>
    <name type="common">Fire moss</name>
    <name type="synonym">Dicranum purpureum</name>
    <dbReference type="NCBI Taxonomy" id="3225"/>
    <lineage>
        <taxon>Eukaryota</taxon>
        <taxon>Viridiplantae</taxon>
        <taxon>Streptophyta</taxon>
        <taxon>Embryophyta</taxon>
        <taxon>Bryophyta</taxon>
        <taxon>Bryophytina</taxon>
        <taxon>Bryopsida</taxon>
        <taxon>Dicranidae</taxon>
        <taxon>Pseudoditrichales</taxon>
        <taxon>Ditrichaceae</taxon>
        <taxon>Ceratodon</taxon>
    </lineage>
</organism>
<dbReference type="SUPFAM" id="SSF46565">
    <property type="entry name" value="Chaperone J-domain"/>
    <property type="match status" value="1"/>
</dbReference>
<dbReference type="CDD" id="cd06257">
    <property type="entry name" value="DnaJ"/>
    <property type="match status" value="1"/>
</dbReference>
<dbReference type="Pfam" id="PF00226">
    <property type="entry name" value="DnaJ"/>
    <property type="match status" value="1"/>
</dbReference>
<dbReference type="Pfam" id="PF14308">
    <property type="entry name" value="DnaJ-X"/>
    <property type="match status" value="1"/>
</dbReference>
<dbReference type="PROSITE" id="PS00636">
    <property type="entry name" value="DNAJ_1"/>
    <property type="match status" value="1"/>
</dbReference>
<dbReference type="InterPro" id="IPR036869">
    <property type="entry name" value="J_dom_sf"/>
</dbReference>
<dbReference type="InterPro" id="IPR052423">
    <property type="entry name" value="EMIR"/>
</dbReference>
<evidence type="ECO:0000256" key="1">
    <source>
        <dbReference type="SAM" id="MobiDB-lite"/>
    </source>
</evidence>
<gene>
    <name evidence="3" type="ORF">KC19_3G006900</name>
</gene>
<sequence length="422" mass="47178">MFWIPSHTCLLITDISPSPNEHLIPRAFHQLPVFNQSWGFNDNGVATHEHGLISCLSIQASASWCDVVVGVSLFEALGCNEREKSSKMVKDKEYYDVLGVQPDATAGEIKKAYYVKARLVHPDKNPNNPEAAKNFQVLGEAYQILSDPQKRESYDKLGKPGVSQEAMVDPAAVFGMLFGSDAFEEYIGQLAMASMTGMDTGGEGQNIDLGQVQTKMKAVQNEREEKLVRLLLERIEPYVRGEKVEFVNWARKERENLKDTAFGEPMLHTIGYVYERQAAKELGKKIYFLGVPFVTEWLRSKGHFIKSQVTAASGAIQLMQMQEDIKKQMEAGQMEQGLEAFLASKQDMMIGNLWKLNVADIENTLSHVCQKVLFDPAVPKAQVMKRAKALKKLGQVFQESKPPKVSTEMVSTSDSPRTSPPK</sequence>
<proteinExistence type="predicted"/>
<keyword evidence="4" id="KW-1185">Reference proteome</keyword>
<dbReference type="Gene3D" id="1.10.287.110">
    <property type="entry name" value="DnaJ domain"/>
    <property type="match status" value="1"/>
</dbReference>
<dbReference type="Proteomes" id="UP000822688">
    <property type="component" value="Chromosome 3"/>
</dbReference>
<dbReference type="PROSITE" id="PS50076">
    <property type="entry name" value="DNAJ_2"/>
    <property type="match status" value="1"/>
</dbReference>